<evidence type="ECO:0000313" key="1">
    <source>
        <dbReference type="EMBL" id="OXU16534.1"/>
    </source>
</evidence>
<evidence type="ECO:0000313" key="2">
    <source>
        <dbReference type="Proteomes" id="UP000215335"/>
    </source>
</evidence>
<dbReference type="AlphaFoldDB" id="A0A232EDX3"/>
<proteinExistence type="predicted"/>
<keyword evidence="2" id="KW-1185">Reference proteome</keyword>
<accession>A0A232EDX3</accession>
<dbReference type="EMBL" id="NNAY01005839">
    <property type="protein sequence ID" value="OXU16534.1"/>
    <property type="molecule type" value="Genomic_DNA"/>
</dbReference>
<organism evidence="1 2">
    <name type="scientific">Trichomalopsis sarcophagae</name>
    <dbReference type="NCBI Taxonomy" id="543379"/>
    <lineage>
        <taxon>Eukaryota</taxon>
        <taxon>Metazoa</taxon>
        <taxon>Ecdysozoa</taxon>
        <taxon>Arthropoda</taxon>
        <taxon>Hexapoda</taxon>
        <taxon>Insecta</taxon>
        <taxon>Pterygota</taxon>
        <taxon>Neoptera</taxon>
        <taxon>Endopterygota</taxon>
        <taxon>Hymenoptera</taxon>
        <taxon>Apocrita</taxon>
        <taxon>Proctotrupomorpha</taxon>
        <taxon>Chalcidoidea</taxon>
        <taxon>Pteromalidae</taxon>
        <taxon>Pteromalinae</taxon>
        <taxon>Trichomalopsis</taxon>
    </lineage>
</organism>
<comment type="caution">
    <text evidence="1">The sequence shown here is derived from an EMBL/GenBank/DDBJ whole genome shotgun (WGS) entry which is preliminary data.</text>
</comment>
<protein>
    <submittedName>
        <fullName evidence="1">Uncharacterized protein</fullName>
    </submittedName>
</protein>
<dbReference type="Proteomes" id="UP000215335">
    <property type="component" value="Unassembled WGS sequence"/>
</dbReference>
<name>A0A232EDX3_9HYME</name>
<sequence length="33" mass="4128">MIQKKMLIDTVRGFFWLISIFSKLNYDFQRKFL</sequence>
<gene>
    <name evidence="1" type="ORF">TSAR_006274</name>
</gene>
<reference evidence="1 2" key="1">
    <citation type="journal article" date="2017" name="Curr. Biol.">
        <title>The Evolution of Venom by Co-option of Single-Copy Genes.</title>
        <authorList>
            <person name="Martinson E.O."/>
            <person name="Mrinalini"/>
            <person name="Kelkar Y.D."/>
            <person name="Chang C.H."/>
            <person name="Werren J.H."/>
        </authorList>
    </citation>
    <scope>NUCLEOTIDE SEQUENCE [LARGE SCALE GENOMIC DNA]</scope>
    <source>
        <strain evidence="1 2">Alberta</strain>
        <tissue evidence="1">Whole body</tissue>
    </source>
</reference>